<accession>A0A3M7FCM3</accession>
<sequence>MNNQHTTPLPIMAKDIPFKAYNLERRGRLHTLPTPPAKITRHRMDRQVWARALSEAPSAGDAAVKGGRGKRSKGRKAGKVKSPKSAAGVVRCRSPEAMCLHCGRYSDDPAPQHRDPGPRRKGVRRVHAPGIRIPKDQWLDEYIGELLPLPNPDTASTDTSSLYRLWIPGTAIIDAERAGNWTRFVNSSCSPNVRVWGESVGKRQVVLFQALREIGPQEELTFQYGAKYFVDAGLVCRCGVVGDGHLPGGGMMKGAGKRGKGGF</sequence>
<evidence type="ECO:0000313" key="4">
    <source>
        <dbReference type="Proteomes" id="UP000281468"/>
    </source>
</evidence>
<dbReference type="SUPFAM" id="SSF82199">
    <property type="entry name" value="SET domain"/>
    <property type="match status" value="1"/>
</dbReference>
<protein>
    <recommendedName>
        <fullName evidence="2">SET domain-containing protein</fullName>
    </recommendedName>
</protein>
<gene>
    <name evidence="3" type="ORF">D0862_10885</name>
</gene>
<organism evidence="3 4">
    <name type="scientific">Hortaea werneckii</name>
    <name type="common">Black yeast</name>
    <name type="synonym">Cladosporium werneckii</name>
    <dbReference type="NCBI Taxonomy" id="91943"/>
    <lineage>
        <taxon>Eukaryota</taxon>
        <taxon>Fungi</taxon>
        <taxon>Dikarya</taxon>
        <taxon>Ascomycota</taxon>
        <taxon>Pezizomycotina</taxon>
        <taxon>Dothideomycetes</taxon>
        <taxon>Dothideomycetidae</taxon>
        <taxon>Mycosphaerellales</taxon>
        <taxon>Teratosphaeriaceae</taxon>
        <taxon>Hortaea</taxon>
    </lineage>
</organism>
<dbReference type="PANTHER" id="PTHR45660:SF13">
    <property type="entry name" value="HISTONE-LYSINE N-METHYLTRANSFERASE SETMAR"/>
    <property type="match status" value="1"/>
</dbReference>
<evidence type="ECO:0000259" key="2">
    <source>
        <dbReference type="PROSITE" id="PS50280"/>
    </source>
</evidence>
<dbReference type="PANTHER" id="PTHR45660">
    <property type="entry name" value="HISTONE-LYSINE N-METHYLTRANSFERASE SETMAR"/>
    <property type="match status" value="1"/>
</dbReference>
<dbReference type="Proteomes" id="UP000281468">
    <property type="component" value="Unassembled WGS sequence"/>
</dbReference>
<feature type="region of interest" description="Disordered" evidence="1">
    <location>
        <begin position="54"/>
        <end position="88"/>
    </location>
</feature>
<dbReference type="PROSITE" id="PS50280">
    <property type="entry name" value="SET"/>
    <property type="match status" value="1"/>
</dbReference>
<proteinExistence type="predicted"/>
<dbReference type="InterPro" id="IPR001214">
    <property type="entry name" value="SET_dom"/>
</dbReference>
<dbReference type="GO" id="GO:0042054">
    <property type="term" value="F:histone methyltransferase activity"/>
    <property type="evidence" value="ECO:0007669"/>
    <property type="project" value="TreeGrafter"/>
</dbReference>
<feature type="domain" description="SET" evidence="2">
    <location>
        <begin position="87"/>
        <end position="225"/>
    </location>
</feature>
<dbReference type="AlphaFoldDB" id="A0A3M7FCM3"/>
<dbReference type="InterPro" id="IPR046341">
    <property type="entry name" value="SET_dom_sf"/>
</dbReference>
<evidence type="ECO:0000313" key="3">
    <source>
        <dbReference type="EMBL" id="RMY86583.1"/>
    </source>
</evidence>
<dbReference type="EMBL" id="QWIQ01000451">
    <property type="protein sequence ID" value="RMY86583.1"/>
    <property type="molecule type" value="Genomic_DNA"/>
</dbReference>
<name>A0A3M7FCM3_HORWE</name>
<dbReference type="Gene3D" id="2.170.270.10">
    <property type="entry name" value="SET domain"/>
    <property type="match status" value="1"/>
</dbReference>
<dbReference type="GO" id="GO:0003690">
    <property type="term" value="F:double-stranded DNA binding"/>
    <property type="evidence" value="ECO:0007669"/>
    <property type="project" value="TreeGrafter"/>
</dbReference>
<dbReference type="SMART" id="SM00317">
    <property type="entry name" value="SET"/>
    <property type="match status" value="1"/>
</dbReference>
<evidence type="ECO:0000256" key="1">
    <source>
        <dbReference type="SAM" id="MobiDB-lite"/>
    </source>
</evidence>
<dbReference type="InterPro" id="IPR051357">
    <property type="entry name" value="H3K9_HMTase_SUVAR3-9"/>
</dbReference>
<dbReference type="Pfam" id="PF00856">
    <property type="entry name" value="SET"/>
    <property type="match status" value="1"/>
</dbReference>
<feature type="compositionally biased region" description="Basic residues" evidence="1">
    <location>
        <begin position="67"/>
        <end position="82"/>
    </location>
</feature>
<reference evidence="3 4" key="1">
    <citation type="journal article" date="2018" name="BMC Genomics">
        <title>Genomic evidence for intraspecific hybridization in a clonal and extremely halotolerant yeast.</title>
        <authorList>
            <person name="Gostincar C."/>
            <person name="Stajich J.E."/>
            <person name="Zupancic J."/>
            <person name="Zalar P."/>
            <person name="Gunde-Cimerman N."/>
        </authorList>
    </citation>
    <scope>NUCLEOTIDE SEQUENCE [LARGE SCALE GENOMIC DNA]</scope>
    <source>
        <strain evidence="3 4">EXF-171</strain>
    </source>
</reference>
<comment type="caution">
    <text evidence="3">The sequence shown here is derived from an EMBL/GenBank/DDBJ whole genome shotgun (WGS) entry which is preliminary data.</text>
</comment>